<evidence type="ECO:0000313" key="5">
    <source>
        <dbReference type="Proteomes" id="UP000295645"/>
    </source>
</evidence>
<evidence type="ECO:0000259" key="3">
    <source>
        <dbReference type="Pfam" id="PF20410"/>
    </source>
</evidence>
<protein>
    <submittedName>
        <fullName evidence="4">Putative alpha/beta hydrolase family protein DUF2235</fullName>
    </submittedName>
</protein>
<evidence type="ECO:0000256" key="1">
    <source>
        <dbReference type="SAM" id="MobiDB-lite"/>
    </source>
</evidence>
<evidence type="ECO:0000313" key="4">
    <source>
        <dbReference type="EMBL" id="TCV96117.1"/>
    </source>
</evidence>
<dbReference type="RefSeq" id="WP_132142330.1">
    <property type="nucleotide sequence ID" value="NZ_SMCS01000002.1"/>
</dbReference>
<comment type="caution">
    <text evidence="4">The sequence shown here is derived from an EMBL/GenBank/DDBJ whole genome shotgun (WGS) entry which is preliminary data.</text>
</comment>
<feature type="compositionally biased region" description="Basic and acidic residues" evidence="1">
    <location>
        <begin position="601"/>
        <end position="611"/>
    </location>
</feature>
<organism evidence="4 5">
    <name type="scientific">Luteibacter rhizovicinus</name>
    <dbReference type="NCBI Taxonomy" id="242606"/>
    <lineage>
        <taxon>Bacteria</taxon>
        <taxon>Pseudomonadati</taxon>
        <taxon>Pseudomonadota</taxon>
        <taxon>Gammaproteobacteria</taxon>
        <taxon>Lysobacterales</taxon>
        <taxon>Rhodanobacteraceae</taxon>
        <taxon>Luteibacter</taxon>
    </lineage>
</organism>
<name>A0A4R3YT70_9GAMM</name>
<dbReference type="PANTHER" id="PTHR33840:SF1">
    <property type="entry name" value="TLE1 PHOSPHOLIPASE DOMAIN-CONTAINING PROTEIN"/>
    <property type="match status" value="1"/>
</dbReference>
<accession>A0A4R3YT70</accession>
<dbReference type="EMBL" id="SMCS01000002">
    <property type="protein sequence ID" value="TCV96117.1"/>
    <property type="molecule type" value="Genomic_DNA"/>
</dbReference>
<gene>
    <name evidence="4" type="ORF">EC912_102467</name>
</gene>
<evidence type="ECO:0000259" key="2">
    <source>
        <dbReference type="Pfam" id="PF09994"/>
    </source>
</evidence>
<dbReference type="Proteomes" id="UP000295645">
    <property type="component" value="Unassembled WGS sequence"/>
</dbReference>
<feature type="region of interest" description="Disordered" evidence="1">
    <location>
        <begin position="436"/>
        <end position="613"/>
    </location>
</feature>
<dbReference type="AlphaFoldDB" id="A0A4R3YT70"/>
<dbReference type="Pfam" id="PF09994">
    <property type="entry name" value="T6SS_Tle1-like_cat"/>
    <property type="match status" value="1"/>
</dbReference>
<dbReference type="InterPro" id="IPR046519">
    <property type="entry name" value="X-Tfes_XVIPCD"/>
</dbReference>
<feature type="compositionally biased region" description="Low complexity" evidence="1">
    <location>
        <begin position="724"/>
        <end position="741"/>
    </location>
</feature>
<feature type="compositionally biased region" description="Basic and acidic residues" evidence="1">
    <location>
        <begin position="455"/>
        <end position="475"/>
    </location>
</feature>
<feature type="region of interest" description="Disordered" evidence="1">
    <location>
        <begin position="702"/>
        <end position="741"/>
    </location>
</feature>
<dbReference type="Pfam" id="PF20410">
    <property type="entry name" value="X-Tfes_XVIPCD"/>
    <property type="match status" value="1"/>
</dbReference>
<dbReference type="GO" id="GO:0016787">
    <property type="term" value="F:hydrolase activity"/>
    <property type="evidence" value="ECO:0007669"/>
    <property type="project" value="UniProtKB-KW"/>
</dbReference>
<dbReference type="InterPro" id="IPR018712">
    <property type="entry name" value="Tle1-like_cat"/>
</dbReference>
<keyword evidence="4" id="KW-0378">Hydrolase</keyword>
<feature type="domain" description="X-Tfes XVIPCD" evidence="3">
    <location>
        <begin position="605"/>
        <end position="711"/>
    </location>
</feature>
<proteinExistence type="predicted"/>
<feature type="compositionally biased region" description="Polar residues" evidence="1">
    <location>
        <begin position="702"/>
        <end position="713"/>
    </location>
</feature>
<dbReference type="PANTHER" id="PTHR33840">
    <property type="match status" value="1"/>
</dbReference>
<keyword evidence="5" id="KW-1185">Reference proteome</keyword>
<dbReference type="OrthoDB" id="5952792at2"/>
<reference evidence="4 5" key="1">
    <citation type="submission" date="2019-03" db="EMBL/GenBank/DDBJ databases">
        <title>Above-ground endophytic microbial communities from plants in different locations in the United States.</title>
        <authorList>
            <person name="Frank C."/>
        </authorList>
    </citation>
    <scope>NUCLEOTIDE SEQUENCE [LARGE SCALE GENOMIC DNA]</scope>
    <source>
        <strain evidence="4 5">LP_13_YM</strain>
    </source>
</reference>
<feature type="domain" description="T6SS Phospholipase effector Tle1-like catalytic" evidence="2">
    <location>
        <begin position="57"/>
        <end position="182"/>
    </location>
</feature>
<feature type="compositionally biased region" description="Basic and acidic residues" evidence="1">
    <location>
        <begin position="493"/>
        <end position="502"/>
    </location>
</feature>
<sequence>MTEKHERDPNGQLQDSVSTYALTATDMAIFQGVSVGLASLPVPTLYCSSNPHDRLYVASFDGTGNDVDGDPEHATNVALMSKSLKNIERTNPNIRVQYLEGPGTQKNALVRMADGALGYTYDARLEAMYRRFIGQASAWLEEDPQAKIRIIETGFSRGADQAAGFARMVHERGIQDPSGFEQSQHLIGPDEITYSKPALVAPGKVPQAVALFDPVGTGTPQKRDRHLPPSVVSGFQIVARDERRNAFPSSQIIPQGLSADGRFLGVTVPGAHSDIGGSYHVDGLARLNGNLMADYINALSDTPLVQKRELPDDPERYVIHRSEEHLFIYRTSTFEQDGVRDVMGAQISPPHCRLVETCAPPDPVDPALAAELGERHRVAEPMMAPLYTAVRDIAPATPAYSENLVEPLPARRSYDLERSRAIGNIPLPADYNYRDDTLPASSIQPVHRLPTADPVAERGLSRDVDLINQRTEQELGRAIPGQEHAPFRAPSHTPDKSIEHRHSPMQTQTPPEASMPRTAEPINATQPPLTREPEVPAPQAHITPPPVPSWPEPSRSAIAQQPPAPYAGFAPEPTYQAPFASPPAPPAGDVAPSMDTFQQRPDPRTPGHPDHAMNQSVREQVRKLYADENITLSEQHLECTTAAVMADARLSGITRVTSLEFSYDDMNRPEVNGYIFAYQGDPNQDGTPESFTDSKAAAITPPEQSYEQFQQATQHHHDREMQVQLQQARTNAQEQQQGLTI</sequence>